<feature type="transmembrane region" description="Helical" evidence="1">
    <location>
        <begin position="79"/>
        <end position="99"/>
    </location>
</feature>
<name>A0A6J6N1D2_9ZZZZ</name>
<feature type="transmembrane region" description="Helical" evidence="1">
    <location>
        <begin position="512"/>
        <end position="534"/>
    </location>
</feature>
<evidence type="ECO:0000256" key="1">
    <source>
        <dbReference type="SAM" id="Phobius"/>
    </source>
</evidence>
<dbReference type="EMBL" id="CAEZXA010000102">
    <property type="protein sequence ID" value="CAB4679879.1"/>
    <property type="molecule type" value="Genomic_DNA"/>
</dbReference>
<feature type="transmembrane region" description="Helical" evidence="1">
    <location>
        <begin position="405"/>
        <end position="426"/>
    </location>
</feature>
<feature type="transmembrane region" description="Helical" evidence="1">
    <location>
        <begin position="167"/>
        <end position="191"/>
    </location>
</feature>
<proteinExistence type="predicted"/>
<feature type="transmembrane region" description="Helical" evidence="1">
    <location>
        <begin position="137"/>
        <end position="155"/>
    </location>
</feature>
<gene>
    <name evidence="2" type="ORF">UFOPK2334_01092</name>
</gene>
<feature type="transmembrane region" description="Helical" evidence="1">
    <location>
        <begin position="432"/>
        <end position="453"/>
    </location>
</feature>
<dbReference type="AlphaFoldDB" id="A0A6J6N1D2"/>
<feature type="transmembrane region" description="Helical" evidence="1">
    <location>
        <begin position="245"/>
        <end position="263"/>
    </location>
</feature>
<keyword evidence="1" id="KW-0472">Membrane</keyword>
<feature type="transmembrane region" description="Helical" evidence="1">
    <location>
        <begin position="361"/>
        <end position="377"/>
    </location>
</feature>
<evidence type="ECO:0000313" key="2">
    <source>
        <dbReference type="EMBL" id="CAB4679879.1"/>
    </source>
</evidence>
<reference evidence="2" key="1">
    <citation type="submission" date="2020-05" db="EMBL/GenBank/DDBJ databases">
        <authorList>
            <person name="Chiriac C."/>
            <person name="Salcher M."/>
            <person name="Ghai R."/>
            <person name="Kavagutti S V."/>
        </authorList>
    </citation>
    <scope>NUCLEOTIDE SEQUENCE</scope>
</reference>
<keyword evidence="1" id="KW-0812">Transmembrane</keyword>
<protein>
    <submittedName>
        <fullName evidence="2">Unannotated protein</fullName>
    </submittedName>
</protein>
<organism evidence="2">
    <name type="scientific">freshwater metagenome</name>
    <dbReference type="NCBI Taxonomy" id="449393"/>
    <lineage>
        <taxon>unclassified sequences</taxon>
        <taxon>metagenomes</taxon>
        <taxon>ecological metagenomes</taxon>
    </lineage>
</organism>
<keyword evidence="1" id="KW-1133">Transmembrane helix</keyword>
<accession>A0A6J6N1D2</accession>
<feature type="transmembrane region" description="Helical" evidence="1">
    <location>
        <begin position="48"/>
        <end position="67"/>
    </location>
</feature>
<sequence length="559" mass="59774">MVAMPLISGRLEPVSSQVLGIDALHAMRTERRRHRVADMDWFEALYRVYISAFLGGGAILFLSGLSGDKQILGSDLQNMIANTPHAVGLVASIIVFLGLRSGANGGPIAVEEPEVRHVLLAPIPHSAVLRHPAIQRLRTFAFMGAIAGATANQLLSRRVTSSGTSLVVWALWGAIAGALMAMMFVIAALLIHGLGISRWFTTALGTALVGWQVAVTFGDTNTAGPFDFIGSISRWWLYGVQLQDVVGIVVVLAFAALAVYLAGNLSLEALSRRSALVSQMKFAVTLQDIRTVVLLRRQLSQEHMRVKPWVKVPRIFRRDIIVGRGLRSMMHFPWRRIVRMKLLTMTAAAALVMAYRGTSPAIVVAGLLLFIVGLDAVEPLSQEVDQPDRTDSLPIERGLLMTKHLIVPAIAMTPFLLAGVFTAFVLEPHTSTIAYGFLVGIPAVLAGVAGASINAVKGAPDPVGGANEGLALPPEMSGMGTVLRAAFPPAISIIGCLPVIALHHSVESGGPVFGNTIRGSVGILLVLGLVAGWVRQRDAIHIWFRNAQKSAQTSKAEGK</sequence>